<comment type="subcellular location">
    <subcellularLocation>
        <location evidence="1">Cell membrane</location>
        <topology evidence="1">Multi-pass membrane protein</topology>
    </subcellularLocation>
</comment>
<feature type="transmembrane region" description="Helical" evidence="6">
    <location>
        <begin position="274"/>
        <end position="296"/>
    </location>
</feature>
<dbReference type="Pfam" id="PF03739">
    <property type="entry name" value="LptF_LptG"/>
    <property type="match status" value="1"/>
</dbReference>
<evidence type="ECO:0000313" key="7">
    <source>
        <dbReference type="EMBL" id="MBL6081719.1"/>
    </source>
</evidence>
<keyword evidence="4 6" id="KW-1133">Transmembrane helix</keyword>
<evidence type="ECO:0000256" key="6">
    <source>
        <dbReference type="SAM" id="Phobius"/>
    </source>
</evidence>
<feature type="transmembrane region" description="Helical" evidence="6">
    <location>
        <begin position="102"/>
        <end position="127"/>
    </location>
</feature>
<evidence type="ECO:0000256" key="5">
    <source>
        <dbReference type="ARBA" id="ARBA00023136"/>
    </source>
</evidence>
<organism evidence="7 8">
    <name type="scientific">Belnapia arida</name>
    <dbReference type="NCBI Taxonomy" id="2804533"/>
    <lineage>
        <taxon>Bacteria</taxon>
        <taxon>Pseudomonadati</taxon>
        <taxon>Pseudomonadota</taxon>
        <taxon>Alphaproteobacteria</taxon>
        <taxon>Acetobacterales</taxon>
        <taxon>Roseomonadaceae</taxon>
        <taxon>Belnapia</taxon>
    </lineage>
</organism>
<proteinExistence type="predicted"/>
<feature type="transmembrane region" description="Helical" evidence="6">
    <location>
        <begin position="59"/>
        <end position="82"/>
    </location>
</feature>
<evidence type="ECO:0000256" key="4">
    <source>
        <dbReference type="ARBA" id="ARBA00022989"/>
    </source>
</evidence>
<keyword evidence="8" id="KW-1185">Reference proteome</keyword>
<evidence type="ECO:0000256" key="1">
    <source>
        <dbReference type="ARBA" id="ARBA00004651"/>
    </source>
</evidence>
<comment type="caution">
    <text evidence="7">The sequence shown here is derived from an EMBL/GenBank/DDBJ whole genome shotgun (WGS) entry which is preliminary data.</text>
</comment>
<feature type="transmembrane region" description="Helical" evidence="6">
    <location>
        <begin position="338"/>
        <end position="357"/>
    </location>
</feature>
<protein>
    <submittedName>
        <fullName evidence="7">LptF/LptG family permease</fullName>
    </submittedName>
</protein>
<evidence type="ECO:0000256" key="3">
    <source>
        <dbReference type="ARBA" id="ARBA00022692"/>
    </source>
</evidence>
<feature type="transmembrane region" description="Helical" evidence="6">
    <location>
        <begin position="308"/>
        <end position="326"/>
    </location>
</feature>
<dbReference type="PANTHER" id="PTHR33529">
    <property type="entry name" value="SLR0882 PROTEIN-RELATED"/>
    <property type="match status" value="1"/>
</dbReference>
<keyword evidence="2" id="KW-1003">Cell membrane</keyword>
<sequence length="360" mass="38208">MAPGTGLMILPRYLSRIFLGRAAAVLLGLVALLQLLDLLDKASELLQRGGLADVGRYALLRLPTMLGQLVSLAVLVGAILTFRRLAGMLEITALRTLGLGAWRILGGVLPACVLAVALQAALLLAVAPRTERALADWWDGKGVVEGQPMALAQRLWLRNGAEIVSVESASLDGRSLEGILLVRRDAGRQALERIDARRAIHGPEGWRLLQLRVVRPGETRPKVLAELAWAEGPSPEAIRDLARPTAAQPLGRLLAGQRGEGAVTRGPAFYATRLQAVAATMIAPFVMLLLAAPSAFGLPRQADGYRRGGIGLALGLGYLVVNGLLNAMGEAGGLEPHLAAWTAPLAFGLVGLLRLWHEEA</sequence>
<dbReference type="RefSeq" id="WP_202834934.1">
    <property type="nucleotide sequence ID" value="NZ_JAETWB010000034.1"/>
</dbReference>
<dbReference type="EMBL" id="JAETWB010000034">
    <property type="protein sequence ID" value="MBL6081719.1"/>
    <property type="molecule type" value="Genomic_DNA"/>
</dbReference>
<keyword evidence="3 6" id="KW-0812">Transmembrane</keyword>
<dbReference type="PANTHER" id="PTHR33529:SF2">
    <property type="entry name" value="LIPOPOLYSACCHARIDE EXPORT SYSTEM PERMEASE PROTEIN LPTG"/>
    <property type="match status" value="1"/>
</dbReference>
<evidence type="ECO:0000313" key="8">
    <source>
        <dbReference type="Proteomes" id="UP000660885"/>
    </source>
</evidence>
<evidence type="ECO:0000256" key="2">
    <source>
        <dbReference type="ARBA" id="ARBA00022475"/>
    </source>
</evidence>
<reference evidence="7 8" key="1">
    <citation type="submission" date="2021-01" db="EMBL/GenBank/DDBJ databases">
        <title>Belnapia mucosa sp. nov. and Belnapia arida sp. nov., isolated from the Tabernas Desert (Almeria, Spain).</title>
        <authorList>
            <person name="Molina-Menor E."/>
            <person name="Vidal-Verdu A."/>
            <person name="Calonge A."/>
            <person name="Satari L."/>
            <person name="Pereto J."/>
            <person name="Porcar M."/>
        </authorList>
    </citation>
    <scope>NUCLEOTIDE SEQUENCE [LARGE SCALE GENOMIC DNA]</scope>
    <source>
        <strain evidence="7 8">T18</strain>
    </source>
</reference>
<gene>
    <name evidence="7" type="ORF">JMJ56_27435</name>
</gene>
<keyword evidence="5 6" id="KW-0472">Membrane</keyword>
<feature type="transmembrane region" description="Helical" evidence="6">
    <location>
        <begin position="18"/>
        <end position="39"/>
    </location>
</feature>
<dbReference type="InterPro" id="IPR005495">
    <property type="entry name" value="LptG/LptF_permease"/>
</dbReference>
<dbReference type="Proteomes" id="UP000660885">
    <property type="component" value="Unassembled WGS sequence"/>
</dbReference>
<name>A0ABS1UAN0_9PROT</name>
<accession>A0ABS1UAN0</accession>